<keyword evidence="2" id="KW-1185">Reference proteome</keyword>
<dbReference type="RefSeq" id="WP_310797569.1">
    <property type="nucleotide sequence ID" value="NZ_CP123872.1"/>
</dbReference>
<evidence type="ECO:0000313" key="2">
    <source>
        <dbReference type="Proteomes" id="UP001268683"/>
    </source>
</evidence>
<protein>
    <submittedName>
        <fullName evidence="1">Uncharacterized protein</fullName>
    </submittedName>
</protein>
<sequence>MRLFILSLFMIIHAIPGFAQEKGKYYLKWNTDHTERKIEPEFLISDADYNQHKVYYIERDREGRLETIKFFFYGKPSNAADFGAHELRILYFNEKVVRQYFNVEGQRVSGGAGAYAEIYQLDSSGFYTRKSYLNAAGEKIADKYGVADYQILSRDSQGRRVSERHINLSGDVIPDRYNDFLETRFTYDKNDHLKTRAAYDLQGNRALGGGGYHTAYFWFDKKANFNKEEFRNLEEALVVPNDIHFAKIEFNNIDDFGRIQEVRYYGPDNQLLKDNPAISVLSYDALGRIIKRTYHSPDMELMNNNRGVATYVYSYKEDKTLNLRQGFDHKGVLIP</sequence>
<dbReference type="Proteomes" id="UP001268683">
    <property type="component" value="Chromosome"/>
</dbReference>
<proteinExistence type="predicted"/>
<organism evidence="1 2">
    <name type="scientific">Temperatibacter marinus</name>
    <dbReference type="NCBI Taxonomy" id="1456591"/>
    <lineage>
        <taxon>Bacteria</taxon>
        <taxon>Pseudomonadati</taxon>
        <taxon>Pseudomonadota</taxon>
        <taxon>Alphaproteobacteria</taxon>
        <taxon>Kordiimonadales</taxon>
        <taxon>Temperatibacteraceae</taxon>
        <taxon>Temperatibacter</taxon>
    </lineage>
</organism>
<name>A0AA52EBM3_9PROT</name>
<evidence type="ECO:0000313" key="1">
    <source>
        <dbReference type="EMBL" id="WND01740.1"/>
    </source>
</evidence>
<dbReference type="KEGG" id="tmk:QGN29_09260"/>
<dbReference type="AlphaFoldDB" id="A0AA52EBM3"/>
<gene>
    <name evidence="1" type="ORF">QGN29_09260</name>
</gene>
<dbReference type="EMBL" id="CP123872">
    <property type="protein sequence ID" value="WND01740.1"/>
    <property type="molecule type" value="Genomic_DNA"/>
</dbReference>
<reference evidence="1" key="1">
    <citation type="submission" date="2023-04" db="EMBL/GenBank/DDBJ databases">
        <title>Complete genome sequence of Temperatibacter marinus.</title>
        <authorList>
            <person name="Rong J.-C."/>
            <person name="Yi M.-L."/>
            <person name="Zhao Q."/>
        </authorList>
    </citation>
    <scope>NUCLEOTIDE SEQUENCE</scope>
    <source>
        <strain evidence="1">NBRC 110045</strain>
    </source>
</reference>
<accession>A0AA52EBM3</accession>